<dbReference type="InterPro" id="IPR009457">
    <property type="entry name" value="THH1/TOM1/TOM3_dom"/>
</dbReference>
<protein>
    <recommendedName>
        <fullName evidence="7">THH1/TOM1/TOM3 domain-containing protein</fullName>
    </recommendedName>
</protein>
<evidence type="ECO:0000256" key="5">
    <source>
        <dbReference type="ARBA" id="ARBA00023136"/>
    </source>
</evidence>
<feature type="transmembrane region" description="Helical" evidence="6">
    <location>
        <begin position="70"/>
        <end position="89"/>
    </location>
</feature>
<feature type="transmembrane region" description="Helical" evidence="6">
    <location>
        <begin position="208"/>
        <end position="231"/>
    </location>
</feature>
<feature type="domain" description="THH1/TOM1/TOM3" evidence="7">
    <location>
        <begin position="17"/>
        <end position="279"/>
    </location>
</feature>
<organism evidence="9">
    <name type="scientific">Selaginella moellendorffii</name>
    <name type="common">Spikemoss</name>
    <dbReference type="NCBI Taxonomy" id="88036"/>
    <lineage>
        <taxon>Eukaryota</taxon>
        <taxon>Viridiplantae</taxon>
        <taxon>Streptophyta</taxon>
        <taxon>Embryophyta</taxon>
        <taxon>Tracheophyta</taxon>
        <taxon>Lycopodiopsida</taxon>
        <taxon>Selaginellales</taxon>
        <taxon>Selaginellaceae</taxon>
        <taxon>Selaginella</taxon>
    </lineage>
</organism>
<evidence type="ECO:0000256" key="4">
    <source>
        <dbReference type="ARBA" id="ARBA00022989"/>
    </source>
</evidence>
<proteinExistence type="inferred from homology"/>
<dbReference type="GO" id="GO:0005774">
    <property type="term" value="C:vacuolar membrane"/>
    <property type="evidence" value="ECO:0007669"/>
    <property type="project" value="UniProtKB-SubCell"/>
</dbReference>
<evidence type="ECO:0000256" key="6">
    <source>
        <dbReference type="SAM" id="Phobius"/>
    </source>
</evidence>
<evidence type="ECO:0000313" key="9">
    <source>
        <dbReference type="Proteomes" id="UP000001514"/>
    </source>
</evidence>
<keyword evidence="3 6" id="KW-0812">Transmembrane</keyword>
<feature type="transmembrane region" description="Helical" evidence="6">
    <location>
        <begin position="243"/>
        <end position="265"/>
    </location>
</feature>
<evidence type="ECO:0000256" key="2">
    <source>
        <dbReference type="ARBA" id="ARBA00006779"/>
    </source>
</evidence>
<dbReference type="KEGG" id="smo:SELMODRAFT_235557"/>
<name>D8SYY1_SELML</name>
<comment type="similarity">
    <text evidence="2">Belongs to the plant tobamovirus multiplication TOM1 protein family.</text>
</comment>
<feature type="transmembrane region" description="Helical" evidence="6">
    <location>
        <begin position="165"/>
        <end position="183"/>
    </location>
</feature>
<dbReference type="Proteomes" id="UP000001514">
    <property type="component" value="Unassembled WGS sequence"/>
</dbReference>
<feature type="transmembrane region" description="Helical" evidence="6">
    <location>
        <begin position="140"/>
        <end position="159"/>
    </location>
</feature>
<dbReference type="EMBL" id="GL377654">
    <property type="protein sequence ID" value="EFJ10310.1"/>
    <property type="molecule type" value="Genomic_DNA"/>
</dbReference>
<evidence type="ECO:0000256" key="3">
    <source>
        <dbReference type="ARBA" id="ARBA00022692"/>
    </source>
</evidence>
<dbReference type="eggNOG" id="ENOG502QQMF">
    <property type="taxonomic scope" value="Eukaryota"/>
</dbReference>
<evidence type="ECO:0000259" key="7">
    <source>
        <dbReference type="Pfam" id="PF06454"/>
    </source>
</evidence>
<feature type="transmembrane region" description="Helical" evidence="6">
    <location>
        <begin position="34"/>
        <end position="54"/>
    </location>
</feature>
<keyword evidence="5 6" id="KW-0472">Membrane</keyword>
<dbReference type="PANTHER" id="PTHR31142:SF3">
    <property type="entry name" value="THH1_TOM1_TOM3 DOMAIN-CONTAINING PROTEIN"/>
    <property type="match status" value="1"/>
</dbReference>
<keyword evidence="4 6" id="KW-1133">Transmembrane helix</keyword>
<dbReference type="HOGENOM" id="CLU_059685_0_0_1"/>
<dbReference type="PANTHER" id="PTHR31142">
    <property type="entry name" value="TOBAMOVIRUS MULTIPLICATION PROTEIN 1-LIKE ISOFORM X1"/>
    <property type="match status" value="1"/>
</dbReference>
<dbReference type="Gramene" id="EFJ10310">
    <property type="protein sequence ID" value="EFJ10310"/>
    <property type="gene ID" value="SELMODRAFT_235557"/>
</dbReference>
<accession>D8SYY1</accession>
<dbReference type="AlphaFoldDB" id="D8SYY1"/>
<feature type="transmembrane region" description="Helical" evidence="6">
    <location>
        <begin position="109"/>
        <end position="128"/>
    </location>
</feature>
<dbReference type="InParanoid" id="D8SYY1"/>
<reference evidence="8 9" key="1">
    <citation type="journal article" date="2011" name="Science">
        <title>The Selaginella genome identifies genetic changes associated with the evolution of vascular plants.</title>
        <authorList>
            <person name="Banks J.A."/>
            <person name="Nishiyama T."/>
            <person name="Hasebe M."/>
            <person name="Bowman J.L."/>
            <person name="Gribskov M."/>
            <person name="dePamphilis C."/>
            <person name="Albert V.A."/>
            <person name="Aono N."/>
            <person name="Aoyama T."/>
            <person name="Ambrose B.A."/>
            <person name="Ashton N.W."/>
            <person name="Axtell M.J."/>
            <person name="Barker E."/>
            <person name="Barker M.S."/>
            <person name="Bennetzen J.L."/>
            <person name="Bonawitz N.D."/>
            <person name="Chapple C."/>
            <person name="Cheng C."/>
            <person name="Correa L.G."/>
            <person name="Dacre M."/>
            <person name="DeBarry J."/>
            <person name="Dreyer I."/>
            <person name="Elias M."/>
            <person name="Engstrom E.M."/>
            <person name="Estelle M."/>
            <person name="Feng L."/>
            <person name="Finet C."/>
            <person name="Floyd S.K."/>
            <person name="Frommer W.B."/>
            <person name="Fujita T."/>
            <person name="Gramzow L."/>
            <person name="Gutensohn M."/>
            <person name="Harholt J."/>
            <person name="Hattori M."/>
            <person name="Heyl A."/>
            <person name="Hirai T."/>
            <person name="Hiwatashi Y."/>
            <person name="Ishikawa M."/>
            <person name="Iwata M."/>
            <person name="Karol K.G."/>
            <person name="Koehler B."/>
            <person name="Kolukisaoglu U."/>
            <person name="Kubo M."/>
            <person name="Kurata T."/>
            <person name="Lalonde S."/>
            <person name="Li K."/>
            <person name="Li Y."/>
            <person name="Litt A."/>
            <person name="Lyons E."/>
            <person name="Manning G."/>
            <person name="Maruyama T."/>
            <person name="Michael T.P."/>
            <person name="Mikami K."/>
            <person name="Miyazaki S."/>
            <person name="Morinaga S."/>
            <person name="Murata T."/>
            <person name="Mueller-Roeber B."/>
            <person name="Nelson D.R."/>
            <person name="Obara M."/>
            <person name="Oguri Y."/>
            <person name="Olmstead R.G."/>
            <person name="Onodera N."/>
            <person name="Petersen B.L."/>
            <person name="Pils B."/>
            <person name="Prigge M."/>
            <person name="Rensing S.A."/>
            <person name="Riano-Pachon D.M."/>
            <person name="Roberts A.W."/>
            <person name="Sato Y."/>
            <person name="Scheller H.V."/>
            <person name="Schulz B."/>
            <person name="Schulz C."/>
            <person name="Shakirov E.V."/>
            <person name="Shibagaki N."/>
            <person name="Shinohara N."/>
            <person name="Shippen D.E."/>
            <person name="Soerensen I."/>
            <person name="Sotooka R."/>
            <person name="Sugimoto N."/>
            <person name="Sugita M."/>
            <person name="Sumikawa N."/>
            <person name="Tanurdzic M."/>
            <person name="Theissen G."/>
            <person name="Ulvskov P."/>
            <person name="Wakazuki S."/>
            <person name="Weng J.K."/>
            <person name="Willats W.W."/>
            <person name="Wipf D."/>
            <person name="Wolf P.G."/>
            <person name="Yang L."/>
            <person name="Zimmer A.D."/>
            <person name="Zhu Q."/>
            <person name="Mitros T."/>
            <person name="Hellsten U."/>
            <person name="Loque D."/>
            <person name="Otillar R."/>
            <person name="Salamov A."/>
            <person name="Schmutz J."/>
            <person name="Shapiro H."/>
            <person name="Lindquist E."/>
            <person name="Lucas S."/>
            <person name="Rokhsar D."/>
            <person name="Grigoriev I.V."/>
        </authorList>
    </citation>
    <scope>NUCLEOTIDE SEQUENCE [LARGE SCALE GENOMIC DNA]</scope>
</reference>
<comment type="subcellular location">
    <subcellularLocation>
        <location evidence="1">Vacuole membrane</location>
        <topology evidence="1">Multi-pass membrane protein</topology>
    </subcellularLocation>
</comment>
<sequence length="282" mass="32872">MASSIPSPSLNHSLSKAKDWWEELNRSKSWQDGVFYALAALYAAIAIVALVQLIRIHRRVRDYGWTTQKVFHLLNFLVCAVRASVFLFRRPAQHVGPHILQSFLLDLPGLLFFSTYTLLVLFWAEIFYQALSLPTENLRPSFLIINTAIYVFQIAIWLIQWWDPMLVWDIFSRVFFAGMLKSFKRRLFLMLRRFPIESKGRRKKLREVGCVTAICFTCFTIRSVVVAWSAFDKKAEIDVLYHPILNFLYFLLVEILPSALVLYILRKLPAKRATSTAYKAIR</sequence>
<dbReference type="Pfam" id="PF06454">
    <property type="entry name" value="THH1_TOM1-3_dom"/>
    <property type="match status" value="1"/>
</dbReference>
<dbReference type="OMA" id="MHNGKDF"/>
<dbReference type="InterPro" id="IPR040226">
    <property type="entry name" value="THH1/TOM1/TOM3"/>
</dbReference>
<evidence type="ECO:0000256" key="1">
    <source>
        <dbReference type="ARBA" id="ARBA00004128"/>
    </source>
</evidence>
<evidence type="ECO:0000313" key="8">
    <source>
        <dbReference type="EMBL" id="EFJ10310.1"/>
    </source>
</evidence>
<keyword evidence="9" id="KW-1185">Reference proteome</keyword>
<gene>
    <name evidence="8" type="ORF">SELMODRAFT_235557</name>
</gene>